<dbReference type="SUPFAM" id="SSF47090">
    <property type="entry name" value="PGBD-like"/>
    <property type="match status" value="1"/>
</dbReference>
<dbReference type="eggNOG" id="COG3409">
    <property type="taxonomic scope" value="Bacteria"/>
</dbReference>
<dbReference type="InterPro" id="IPR036365">
    <property type="entry name" value="PGBD-like_sf"/>
</dbReference>
<evidence type="ECO:0000259" key="3">
    <source>
        <dbReference type="Pfam" id="PF11860"/>
    </source>
</evidence>
<dbReference type="HOGENOM" id="CLU_594321_0_0_10"/>
<feature type="domain" description="Peptidoglycan binding-like" evidence="2">
    <location>
        <begin position="206"/>
        <end position="256"/>
    </location>
</feature>
<accession>H6L9N4</accession>
<sequence>MANVEKLQQLLGKYQDQLKTLKELFMADGKIDDKEQATLTQIEELISSIGASIGSAVEGASAAAATPASVSSISGSVGKGGDNKLEDVKLVQELLNKKGQNLTVDGDCGRNTIAAIEAFQQSEFGWKDGRIDPGGKSWGALSGGASASTNEATTEEGEDTSSEDASSGDDSSSASSDAAASGEVEEALAANSKISASVGAGGKNQAEDVLRVKQLLNKFGHKLTEDGNADAALTAAIKDFQTKYRGSSKPDGRVDAGGRTWGSLLGMGRIQGHLEALSKQYGVEPAVIMAIQTVESGGNGFFSDGRPKILFEGHIFWKELKKAGKDPNALRPGNENIIYPKWDSSQYAGGTKEYDRLARAEKIHKEAAYKATSWGEFQIMGFNHSTVGYSDVFSFVEAMKVPNGASLKAVMEFVKNNNLLRHVQGSSKDWAAFAKGYNGPGYAKNQYDKKLASAFARFQNV</sequence>
<evidence type="ECO:0000313" key="4">
    <source>
        <dbReference type="EMBL" id="AFC23212.1"/>
    </source>
</evidence>
<feature type="compositionally biased region" description="Low complexity" evidence="1">
    <location>
        <begin position="134"/>
        <end position="152"/>
    </location>
</feature>
<dbReference type="KEGG" id="sgn:SGRA_0473"/>
<evidence type="ECO:0000256" key="1">
    <source>
        <dbReference type="SAM" id="MobiDB-lite"/>
    </source>
</evidence>
<dbReference type="EMBL" id="CP002831">
    <property type="protein sequence ID" value="AFC23212.1"/>
    <property type="molecule type" value="Genomic_DNA"/>
</dbReference>
<dbReference type="Pfam" id="PF11860">
    <property type="entry name" value="Muramidase"/>
    <property type="match status" value="1"/>
</dbReference>
<evidence type="ECO:0000313" key="5">
    <source>
        <dbReference type="Proteomes" id="UP000007519"/>
    </source>
</evidence>
<proteinExistence type="predicted"/>
<dbReference type="OrthoDB" id="1523598at2"/>
<feature type="domain" description="Peptidoglycan binding-like" evidence="2">
    <location>
        <begin position="86"/>
        <end position="133"/>
    </location>
</feature>
<dbReference type="Gene3D" id="1.10.101.10">
    <property type="entry name" value="PGBD-like superfamily/PGBD"/>
    <property type="match status" value="2"/>
</dbReference>
<dbReference type="InterPro" id="IPR024408">
    <property type="entry name" value="Muramidase"/>
</dbReference>
<feature type="compositionally biased region" description="Acidic residues" evidence="1">
    <location>
        <begin position="153"/>
        <end position="162"/>
    </location>
</feature>
<reference evidence="4 5" key="1">
    <citation type="journal article" date="2012" name="Stand. Genomic Sci.">
        <title>Complete genome sequencing and analysis of Saprospira grandis str. Lewin, a predatory marine bacterium.</title>
        <authorList>
            <person name="Saw J.H."/>
            <person name="Yuryev A."/>
            <person name="Kanbe M."/>
            <person name="Hou S."/>
            <person name="Young A.G."/>
            <person name="Aizawa S."/>
            <person name="Alam M."/>
        </authorList>
    </citation>
    <scope>NUCLEOTIDE SEQUENCE [LARGE SCALE GENOMIC DNA]</scope>
    <source>
        <strain evidence="4 5">Lewin</strain>
    </source>
</reference>
<dbReference type="InterPro" id="IPR002477">
    <property type="entry name" value="Peptidoglycan-bd-like"/>
</dbReference>
<dbReference type="Proteomes" id="UP000007519">
    <property type="component" value="Chromosome"/>
</dbReference>
<evidence type="ECO:0000259" key="2">
    <source>
        <dbReference type="Pfam" id="PF01471"/>
    </source>
</evidence>
<dbReference type="InterPro" id="IPR036366">
    <property type="entry name" value="PGBDSf"/>
</dbReference>
<feature type="region of interest" description="Disordered" evidence="1">
    <location>
        <begin position="126"/>
        <end position="184"/>
    </location>
</feature>
<feature type="compositionally biased region" description="Low complexity" evidence="1">
    <location>
        <begin position="163"/>
        <end position="182"/>
    </location>
</feature>
<protein>
    <submittedName>
        <fullName evidence="4">Phage-related protein</fullName>
    </submittedName>
</protein>
<dbReference type="AlphaFoldDB" id="H6L9N4"/>
<dbReference type="STRING" id="984262.SGRA_0473"/>
<name>H6L9N4_SAPGL</name>
<dbReference type="Pfam" id="PF01471">
    <property type="entry name" value="PG_binding_1"/>
    <property type="match status" value="2"/>
</dbReference>
<feature type="domain" description="N-acetylmuramidase" evidence="3">
    <location>
        <begin position="284"/>
        <end position="459"/>
    </location>
</feature>
<keyword evidence="5" id="KW-1185">Reference proteome</keyword>
<organism evidence="4 5">
    <name type="scientific">Saprospira grandis (strain Lewin)</name>
    <dbReference type="NCBI Taxonomy" id="984262"/>
    <lineage>
        <taxon>Bacteria</taxon>
        <taxon>Pseudomonadati</taxon>
        <taxon>Bacteroidota</taxon>
        <taxon>Saprospiria</taxon>
        <taxon>Saprospirales</taxon>
        <taxon>Saprospiraceae</taxon>
        <taxon>Saprospira</taxon>
    </lineage>
</organism>
<dbReference type="RefSeq" id="WP_014373457.1">
    <property type="nucleotide sequence ID" value="NC_016940.1"/>
</dbReference>
<gene>
    <name evidence="4" type="ordered locus">SGRA_0473</name>
</gene>